<protein>
    <submittedName>
        <fullName evidence="3">Uncharacterized protein</fullName>
    </submittedName>
</protein>
<keyword evidence="2" id="KW-1133">Transmembrane helix</keyword>
<dbReference type="Proteomes" id="UP001420932">
    <property type="component" value="Unassembled WGS sequence"/>
</dbReference>
<proteinExistence type="predicted"/>
<sequence length="178" mass="20264">MHFSPKFNFTIRHCSHYSSLRKLPKLRKIPNYHRPQAIPPVPSPMQRTSATTHSSRSPNSSPKSNSRHRTSPEASPGSSDDATRRRWTTSHNRFGNSVVRSKERMSERLQCRRPLPIIPRAKPLSRSIELDFNGELFDLSMVASLLLISLMVPLVSTLHLYTNKFGPIHYPRVSIQAG</sequence>
<feature type="compositionally biased region" description="Low complexity" evidence="1">
    <location>
        <begin position="49"/>
        <end position="64"/>
    </location>
</feature>
<organism evidence="3 4">
    <name type="scientific">Stephania yunnanensis</name>
    <dbReference type="NCBI Taxonomy" id="152371"/>
    <lineage>
        <taxon>Eukaryota</taxon>
        <taxon>Viridiplantae</taxon>
        <taxon>Streptophyta</taxon>
        <taxon>Embryophyta</taxon>
        <taxon>Tracheophyta</taxon>
        <taxon>Spermatophyta</taxon>
        <taxon>Magnoliopsida</taxon>
        <taxon>Ranunculales</taxon>
        <taxon>Menispermaceae</taxon>
        <taxon>Menispermoideae</taxon>
        <taxon>Cissampelideae</taxon>
        <taxon>Stephania</taxon>
    </lineage>
</organism>
<evidence type="ECO:0000313" key="4">
    <source>
        <dbReference type="Proteomes" id="UP001420932"/>
    </source>
</evidence>
<keyword evidence="2" id="KW-0812">Transmembrane</keyword>
<comment type="caution">
    <text evidence="3">The sequence shown here is derived from an EMBL/GenBank/DDBJ whole genome shotgun (WGS) entry which is preliminary data.</text>
</comment>
<keyword evidence="2" id="KW-0472">Membrane</keyword>
<dbReference type="AlphaFoldDB" id="A0AAP0NWE9"/>
<reference evidence="3 4" key="1">
    <citation type="submission" date="2024-01" db="EMBL/GenBank/DDBJ databases">
        <title>Genome assemblies of Stephania.</title>
        <authorList>
            <person name="Yang L."/>
        </authorList>
    </citation>
    <scope>NUCLEOTIDE SEQUENCE [LARGE SCALE GENOMIC DNA]</scope>
    <source>
        <strain evidence="3">YNDBR</strain>
        <tissue evidence="3">Leaf</tissue>
    </source>
</reference>
<feature type="compositionally biased region" description="Polar residues" evidence="1">
    <location>
        <begin position="89"/>
        <end position="99"/>
    </location>
</feature>
<evidence type="ECO:0000256" key="2">
    <source>
        <dbReference type="SAM" id="Phobius"/>
    </source>
</evidence>
<gene>
    <name evidence="3" type="ORF">Syun_018496</name>
</gene>
<accession>A0AAP0NWE9</accession>
<feature type="region of interest" description="Disordered" evidence="1">
    <location>
        <begin position="32"/>
        <end position="101"/>
    </location>
</feature>
<keyword evidence="4" id="KW-1185">Reference proteome</keyword>
<feature type="transmembrane region" description="Helical" evidence="2">
    <location>
        <begin position="136"/>
        <end position="161"/>
    </location>
</feature>
<evidence type="ECO:0000313" key="3">
    <source>
        <dbReference type="EMBL" id="KAK9120879.1"/>
    </source>
</evidence>
<evidence type="ECO:0000256" key="1">
    <source>
        <dbReference type="SAM" id="MobiDB-lite"/>
    </source>
</evidence>
<name>A0AAP0NWE9_9MAGN</name>
<dbReference type="EMBL" id="JBBNAF010000008">
    <property type="protein sequence ID" value="KAK9120879.1"/>
    <property type="molecule type" value="Genomic_DNA"/>
</dbReference>